<dbReference type="Proteomes" id="UP000175968">
    <property type="component" value="Chromosome"/>
</dbReference>
<organism evidence="1 2">
    <name type="scientific">Flavobacterium gilvum</name>
    <dbReference type="NCBI Taxonomy" id="1492737"/>
    <lineage>
        <taxon>Bacteria</taxon>
        <taxon>Pseudomonadati</taxon>
        <taxon>Bacteroidota</taxon>
        <taxon>Flavobacteriia</taxon>
        <taxon>Flavobacteriales</taxon>
        <taxon>Flavobacteriaceae</taxon>
        <taxon>Flavobacterium</taxon>
    </lineage>
</organism>
<dbReference type="KEGG" id="fgl:EM308_01735"/>
<keyword evidence="2" id="KW-1185">Reference proteome</keyword>
<dbReference type="AlphaFoldDB" id="A0AAC9I6S8"/>
<sequence>MFLISLIMSCKKREPQEYRTFYRAINGKDTALLIIGTNKERFFGNYQIYHGSRAIKDSGVVDGEISGDTLRGKFKYRTYGGGVTTIPVIFLKHNDKLITGKGVPITLFGLIHFSPEYPIDFKNPEFVFSKINKNDLDKSEYQTKSSLEQN</sequence>
<reference evidence="1 2" key="1">
    <citation type="submission" date="2016-10" db="EMBL/GenBank/DDBJ databases">
        <title>Flavobacterium gilvum sp. nov., isolated from stream water.</title>
        <authorList>
            <person name="Shin S.-K."/>
            <person name="Cho Y.-J."/>
            <person name="Yi H."/>
        </authorList>
    </citation>
    <scope>NUCLEOTIDE SEQUENCE [LARGE SCALE GENOMIC DNA]</scope>
    <source>
        <strain evidence="1 2">EM1308</strain>
    </source>
</reference>
<evidence type="ECO:0000313" key="1">
    <source>
        <dbReference type="EMBL" id="AOW11210.1"/>
    </source>
</evidence>
<protein>
    <submittedName>
        <fullName evidence="1">Uncharacterized protein</fullName>
    </submittedName>
</protein>
<evidence type="ECO:0000313" key="2">
    <source>
        <dbReference type="Proteomes" id="UP000175968"/>
    </source>
</evidence>
<proteinExistence type="predicted"/>
<gene>
    <name evidence="1" type="ORF">EM308_01735</name>
</gene>
<dbReference type="EMBL" id="CP017479">
    <property type="protein sequence ID" value="AOW11210.1"/>
    <property type="molecule type" value="Genomic_DNA"/>
</dbReference>
<name>A0AAC9I6S8_9FLAO</name>
<accession>A0AAC9I6S8</accession>